<dbReference type="STRING" id="246194.CHY_0106"/>
<organism evidence="1 2">
    <name type="scientific">Carboxydothermus hydrogenoformans (strain ATCC BAA-161 / DSM 6008 / Z-2901)</name>
    <dbReference type="NCBI Taxonomy" id="246194"/>
    <lineage>
        <taxon>Bacteria</taxon>
        <taxon>Bacillati</taxon>
        <taxon>Bacillota</taxon>
        <taxon>Clostridia</taxon>
        <taxon>Thermoanaerobacterales</taxon>
        <taxon>Thermoanaerobacteraceae</taxon>
        <taxon>Carboxydothermus</taxon>
    </lineage>
</organism>
<dbReference type="AlphaFoldDB" id="Q3AFV6"/>
<keyword evidence="2" id="KW-1185">Reference proteome</keyword>
<accession>Q3AFV6</accession>
<evidence type="ECO:0000313" key="1">
    <source>
        <dbReference type="EMBL" id="ABB16197.1"/>
    </source>
</evidence>
<proteinExistence type="predicted"/>
<dbReference type="Proteomes" id="UP000002706">
    <property type="component" value="Chromosome"/>
</dbReference>
<gene>
    <name evidence="1" type="ordered locus">CHY_0106</name>
</gene>
<reference evidence="1 2" key="1">
    <citation type="journal article" date="2005" name="PLoS Genet.">
        <title>Life in hot carbon monoxide: the complete genome sequence of Carboxydothermus hydrogenoformans Z-2901.</title>
        <authorList>
            <person name="Wu M."/>
            <person name="Ren Q."/>
            <person name="Durkin A.S."/>
            <person name="Daugherty S.C."/>
            <person name="Brinkac L.M."/>
            <person name="Dodson R.J."/>
            <person name="Madupu R."/>
            <person name="Sullivan S.A."/>
            <person name="Kolonay J.F."/>
            <person name="Haft D.H."/>
            <person name="Nelson W.C."/>
            <person name="Tallon L.J."/>
            <person name="Jones K.M."/>
            <person name="Ulrich L.E."/>
            <person name="Gonzalez J.M."/>
            <person name="Zhulin I.B."/>
            <person name="Robb F.T."/>
            <person name="Eisen J.A."/>
        </authorList>
    </citation>
    <scope>NUCLEOTIDE SEQUENCE [LARGE SCALE GENOMIC DNA]</scope>
    <source>
        <strain evidence="2">ATCC BAA-161 / DSM 6008 / Z-2901</strain>
    </source>
</reference>
<evidence type="ECO:0000313" key="2">
    <source>
        <dbReference type="Proteomes" id="UP000002706"/>
    </source>
</evidence>
<dbReference type="EMBL" id="CP000141">
    <property type="protein sequence ID" value="ABB16197.1"/>
    <property type="molecule type" value="Genomic_DNA"/>
</dbReference>
<name>Q3AFV6_CARHZ</name>
<protein>
    <submittedName>
        <fullName evidence="1">Uncharacterized protein</fullName>
    </submittedName>
</protein>
<sequence length="74" mass="8223">MPKISVKSAGPLTSTPPVLIIHQKRSKINHLKHFPQKRVIAGKTPAKIYIKGGRCIEEGTYKLEYPPIIPPRGP</sequence>
<dbReference type="HOGENOM" id="CLU_2680912_0_0_9"/>
<dbReference type="InParanoid" id="Q3AFV6"/>
<dbReference type="KEGG" id="chy:CHY_0106"/>